<feature type="domain" description="BAG" evidence="3">
    <location>
        <begin position="1"/>
        <end position="36"/>
    </location>
</feature>
<dbReference type="Gene3D" id="1.20.58.120">
    <property type="entry name" value="BAG domain"/>
    <property type="match status" value="1"/>
</dbReference>
<evidence type="ECO:0000256" key="1">
    <source>
        <dbReference type="ARBA" id="ARBA00023186"/>
    </source>
</evidence>
<feature type="compositionally biased region" description="Polar residues" evidence="2">
    <location>
        <begin position="97"/>
        <end position="111"/>
    </location>
</feature>
<feature type="region of interest" description="Disordered" evidence="2">
    <location>
        <begin position="42"/>
        <end position="111"/>
    </location>
</feature>
<dbReference type="GO" id="GO:0051087">
    <property type="term" value="F:protein-folding chaperone binding"/>
    <property type="evidence" value="ECO:0007669"/>
    <property type="project" value="InterPro"/>
</dbReference>
<sequence length="157" mass="17612">MNQLLKLDGIVVDGDVKLQRKMQVKKVQKCVETLDVLKIKNAKPTSNEYHEPEHSPTSVQPQQQPKYSNGHVHRYSNGSVSSPVQQQQAPHSFIDSPKQQQNKQQYRHSSSGDVVITTQWEIFESIPATIPVAPSTSMTTSSTIKPSQPSSYWDLLS</sequence>
<protein>
    <recommendedName>
        <fullName evidence="3">BAG domain-containing protein</fullName>
    </recommendedName>
</protein>
<dbReference type="GO" id="GO:0050821">
    <property type="term" value="P:protein stabilization"/>
    <property type="evidence" value="ECO:0007669"/>
    <property type="project" value="TreeGrafter"/>
</dbReference>
<evidence type="ECO:0000313" key="4">
    <source>
        <dbReference type="EMBL" id="CAI9767646.1"/>
    </source>
</evidence>
<dbReference type="SUPFAM" id="SSF63491">
    <property type="entry name" value="BAG domain"/>
    <property type="match status" value="1"/>
</dbReference>
<dbReference type="InterPro" id="IPR039773">
    <property type="entry name" value="BAG_chaperone_regulator"/>
</dbReference>
<dbReference type="InterPro" id="IPR036533">
    <property type="entry name" value="BAG_dom_sf"/>
</dbReference>
<dbReference type="Pfam" id="PF02179">
    <property type="entry name" value="BAG"/>
    <property type="match status" value="1"/>
</dbReference>
<dbReference type="Proteomes" id="UP000834106">
    <property type="component" value="Chromosome 9"/>
</dbReference>
<evidence type="ECO:0000259" key="3">
    <source>
        <dbReference type="Pfam" id="PF02179"/>
    </source>
</evidence>
<feature type="region of interest" description="Disordered" evidence="2">
    <location>
        <begin position="134"/>
        <end position="157"/>
    </location>
</feature>
<dbReference type="AlphaFoldDB" id="A0AAD1ZGP8"/>
<organism evidence="4 5">
    <name type="scientific">Fraxinus pennsylvanica</name>
    <dbReference type="NCBI Taxonomy" id="56036"/>
    <lineage>
        <taxon>Eukaryota</taxon>
        <taxon>Viridiplantae</taxon>
        <taxon>Streptophyta</taxon>
        <taxon>Embryophyta</taxon>
        <taxon>Tracheophyta</taxon>
        <taxon>Spermatophyta</taxon>
        <taxon>Magnoliopsida</taxon>
        <taxon>eudicotyledons</taxon>
        <taxon>Gunneridae</taxon>
        <taxon>Pentapetalae</taxon>
        <taxon>asterids</taxon>
        <taxon>lamiids</taxon>
        <taxon>Lamiales</taxon>
        <taxon>Oleaceae</taxon>
        <taxon>Oleeae</taxon>
        <taxon>Fraxinus</taxon>
    </lineage>
</organism>
<name>A0AAD1ZGP8_9LAMI</name>
<keyword evidence="1" id="KW-0143">Chaperone</keyword>
<dbReference type="PANTHER" id="PTHR12329:SF11">
    <property type="entry name" value="BAG FAMILY MOLECULAR CHAPERONE REGULATOR 1"/>
    <property type="match status" value="1"/>
</dbReference>
<proteinExistence type="predicted"/>
<feature type="compositionally biased region" description="Polar residues" evidence="2">
    <location>
        <begin position="134"/>
        <end position="151"/>
    </location>
</feature>
<dbReference type="EMBL" id="OU503044">
    <property type="protein sequence ID" value="CAI9767646.1"/>
    <property type="molecule type" value="Genomic_DNA"/>
</dbReference>
<feature type="compositionally biased region" description="Low complexity" evidence="2">
    <location>
        <begin position="79"/>
        <end position="92"/>
    </location>
</feature>
<evidence type="ECO:0000256" key="2">
    <source>
        <dbReference type="SAM" id="MobiDB-lite"/>
    </source>
</evidence>
<reference evidence="4" key="1">
    <citation type="submission" date="2023-05" db="EMBL/GenBank/DDBJ databases">
        <authorList>
            <person name="Huff M."/>
        </authorList>
    </citation>
    <scope>NUCLEOTIDE SEQUENCE</scope>
</reference>
<feature type="compositionally biased region" description="Polar residues" evidence="2">
    <location>
        <begin position="55"/>
        <end position="67"/>
    </location>
</feature>
<keyword evidence="5" id="KW-1185">Reference proteome</keyword>
<dbReference type="InterPro" id="IPR003103">
    <property type="entry name" value="BAG_domain"/>
</dbReference>
<dbReference type="GO" id="GO:0005737">
    <property type="term" value="C:cytoplasm"/>
    <property type="evidence" value="ECO:0007669"/>
    <property type="project" value="TreeGrafter"/>
</dbReference>
<dbReference type="PANTHER" id="PTHR12329">
    <property type="entry name" value="BCL2-ASSOCIATED ATHANOGENE"/>
    <property type="match status" value="1"/>
</dbReference>
<evidence type="ECO:0000313" key="5">
    <source>
        <dbReference type="Proteomes" id="UP000834106"/>
    </source>
</evidence>
<gene>
    <name evidence="4" type="ORF">FPE_LOCUS15076</name>
</gene>
<accession>A0AAD1ZGP8</accession>
<dbReference type="GO" id="GO:0000774">
    <property type="term" value="F:adenyl-nucleotide exchange factor activity"/>
    <property type="evidence" value="ECO:0007669"/>
    <property type="project" value="TreeGrafter"/>
</dbReference>